<evidence type="ECO:0000256" key="1">
    <source>
        <dbReference type="ARBA" id="ARBA00008645"/>
    </source>
</evidence>
<dbReference type="RefSeq" id="WP_089759312.1">
    <property type="nucleotide sequence ID" value="NZ_BKAT01000002.1"/>
</dbReference>
<dbReference type="Pfam" id="PF00561">
    <property type="entry name" value="Abhydrolase_1"/>
    <property type="match status" value="1"/>
</dbReference>
<dbReference type="STRING" id="408074.SAMN05660909_01017"/>
<dbReference type="EMBL" id="FNRL01000003">
    <property type="protein sequence ID" value="SEA16115.1"/>
    <property type="molecule type" value="Genomic_DNA"/>
</dbReference>
<evidence type="ECO:0000313" key="4">
    <source>
        <dbReference type="Proteomes" id="UP000199656"/>
    </source>
</evidence>
<dbReference type="AlphaFoldDB" id="A0A1H3YX21"/>
<dbReference type="PRINTS" id="PR00111">
    <property type="entry name" value="ABHYDROLASE"/>
</dbReference>
<dbReference type="SUPFAM" id="SSF53474">
    <property type="entry name" value="alpha/beta-Hydrolases"/>
    <property type="match status" value="1"/>
</dbReference>
<evidence type="ECO:0000313" key="3">
    <source>
        <dbReference type="EMBL" id="SEA16115.1"/>
    </source>
</evidence>
<comment type="similarity">
    <text evidence="1">Belongs to the AB hydrolase superfamily.</text>
</comment>
<keyword evidence="4" id="KW-1185">Reference proteome</keyword>
<proteinExistence type="inferred from homology"/>
<reference evidence="4" key="1">
    <citation type="submission" date="2016-10" db="EMBL/GenBank/DDBJ databases">
        <authorList>
            <person name="Varghese N."/>
            <person name="Submissions S."/>
        </authorList>
    </citation>
    <scope>NUCLEOTIDE SEQUENCE [LARGE SCALE GENOMIC DNA]</scope>
    <source>
        <strain evidence="4">DSM 23920</strain>
    </source>
</reference>
<dbReference type="PANTHER" id="PTHR43039">
    <property type="entry name" value="ESTERASE-RELATED"/>
    <property type="match status" value="1"/>
</dbReference>
<name>A0A1H3YX21_9BACT</name>
<dbReference type="InterPro" id="IPR029058">
    <property type="entry name" value="AB_hydrolase_fold"/>
</dbReference>
<evidence type="ECO:0000259" key="2">
    <source>
        <dbReference type="Pfam" id="PF00561"/>
    </source>
</evidence>
<protein>
    <submittedName>
        <fullName evidence="3">Pimeloyl-ACP methyl ester carboxylesterase</fullName>
    </submittedName>
</protein>
<accession>A0A1H3YX21</accession>
<dbReference type="InterPro" id="IPR000073">
    <property type="entry name" value="AB_hydrolase_1"/>
</dbReference>
<dbReference type="OrthoDB" id="9780932at2"/>
<dbReference type="Proteomes" id="UP000199656">
    <property type="component" value="Unassembled WGS sequence"/>
</dbReference>
<organism evidence="3 4">
    <name type="scientific">Chitinophaga terrae</name>
    <name type="common">ex Kim and Jung 2007</name>
    <dbReference type="NCBI Taxonomy" id="408074"/>
    <lineage>
        <taxon>Bacteria</taxon>
        <taxon>Pseudomonadati</taxon>
        <taxon>Bacteroidota</taxon>
        <taxon>Chitinophagia</taxon>
        <taxon>Chitinophagales</taxon>
        <taxon>Chitinophagaceae</taxon>
        <taxon>Chitinophaga</taxon>
    </lineage>
</organism>
<dbReference type="Gene3D" id="3.40.50.1820">
    <property type="entry name" value="alpha/beta hydrolase"/>
    <property type="match status" value="1"/>
</dbReference>
<feature type="domain" description="AB hydrolase-1" evidence="2">
    <location>
        <begin position="21"/>
        <end position="255"/>
    </location>
</feature>
<gene>
    <name evidence="3" type="ORF">SAMN05660909_01017</name>
</gene>
<sequence>MDIIERNNIHVTGNLDAPSCIVFNAGFGLDQTSFKEVIPAFENDYQIVTFDNVSVGKSDSNAFSPKRYETINGFAADLAEIITALELNNIIYVGHSVSGITGMLTYTHYPELFQKMVLVGASPRYLNDPATSYIGGFDVPTLNSLFEAMEANYYAWAAGFSKLAMRNEDRPELAEEFAYNLGKIREDMAIIIARAIFYLDHRAELPKLKIPTLILQTENDVAVPPVVGEYIHRHISDSRLVKVHTEGHFPQISAPQEVIAAIQSFI</sequence>